<keyword evidence="6" id="KW-0805">Transcription regulation</keyword>
<keyword evidence="7 12" id="KW-0472">Membrane</keyword>
<gene>
    <name evidence="14" type="ORF">D9V28_01100</name>
</gene>
<evidence type="ECO:0000259" key="13">
    <source>
        <dbReference type="Pfam" id="PF10099"/>
    </source>
</evidence>
<dbReference type="RefSeq" id="WP_121657882.1">
    <property type="nucleotide sequence ID" value="NZ_BMEK01000001.1"/>
</dbReference>
<evidence type="ECO:0000256" key="12">
    <source>
        <dbReference type="SAM" id="Phobius"/>
    </source>
</evidence>
<comment type="subcellular location">
    <subcellularLocation>
        <location evidence="2">Cell membrane</location>
    </subcellularLocation>
    <subcellularLocation>
        <location evidence="1">Membrane</location>
        <topology evidence="1">Single-pass membrane protein</topology>
    </subcellularLocation>
</comment>
<feature type="compositionally biased region" description="Polar residues" evidence="11">
    <location>
        <begin position="132"/>
        <end position="141"/>
    </location>
</feature>
<evidence type="ECO:0000256" key="8">
    <source>
        <dbReference type="ARBA" id="ARBA00023163"/>
    </source>
</evidence>
<evidence type="ECO:0000256" key="6">
    <source>
        <dbReference type="ARBA" id="ARBA00023015"/>
    </source>
</evidence>
<name>A0A3L7J4A5_9MICO</name>
<evidence type="ECO:0000256" key="4">
    <source>
        <dbReference type="ARBA" id="ARBA00022692"/>
    </source>
</evidence>
<evidence type="ECO:0000256" key="3">
    <source>
        <dbReference type="ARBA" id="ARBA00022475"/>
    </source>
</evidence>
<dbReference type="OrthoDB" id="153510at2"/>
<keyword evidence="8" id="KW-0804">Transcription</keyword>
<evidence type="ECO:0000256" key="11">
    <source>
        <dbReference type="SAM" id="MobiDB-lite"/>
    </source>
</evidence>
<sequence length="306" mass="31314">MNDTNRDDDLTVGEPHDDAPATLAALSALGALDDGEVAEFERYLASSDETKADARSFAATADLLASDIEPPASLKASIMSMIATTPQLPADAATAPASSEAPTAASSAPVAPVAAAAPSTLAPSSPTTKASNAAQTARTSKAQQKAKSRWYSGPASALVAAVALVAVLLGANVLTGVLNNGNGLQEALRLAHINAQPDAMRETIRLTNINDEKQVTATLVWSGALAESVMIVDGLAKLPNEKTYELWYIGEDGPISAGVFNTDRVGESWRVLEGAMSAGDAVGVTVEPAGGSEQPTTDPLIVIHTS</sequence>
<dbReference type="InterPro" id="IPR051474">
    <property type="entry name" value="Anti-sigma-K/W_factor"/>
</dbReference>
<feature type="region of interest" description="Disordered" evidence="11">
    <location>
        <begin position="117"/>
        <end position="141"/>
    </location>
</feature>
<keyword evidence="3" id="KW-1003">Cell membrane</keyword>
<evidence type="ECO:0000256" key="2">
    <source>
        <dbReference type="ARBA" id="ARBA00004236"/>
    </source>
</evidence>
<evidence type="ECO:0000313" key="14">
    <source>
        <dbReference type="EMBL" id="RLQ85518.1"/>
    </source>
</evidence>
<comment type="caution">
    <text evidence="14">The sequence shown here is derived from an EMBL/GenBank/DDBJ whole genome shotgun (WGS) entry which is preliminary data.</text>
</comment>
<evidence type="ECO:0000256" key="9">
    <source>
        <dbReference type="ARBA" id="ARBA00029829"/>
    </source>
</evidence>
<dbReference type="GO" id="GO:0016989">
    <property type="term" value="F:sigma factor antagonist activity"/>
    <property type="evidence" value="ECO:0007669"/>
    <property type="project" value="TreeGrafter"/>
</dbReference>
<evidence type="ECO:0000256" key="10">
    <source>
        <dbReference type="ARBA" id="ARBA00030803"/>
    </source>
</evidence>
<dbReference type="EMBL" id="RCWJ01000001">
    <property type="protein sequence ID" value="RLQ85518.1"/>
    <property type="molecule type" value="Genomic_DNA"/>
</dbReference>
<dbReference type="GO" id="GO:0005886">
    <property type="term" value="C:plasma membrane"/>
    <property type="evidence" value="ECO:0007669"/>
    <property type="project" value="UniProtKB-SubCell"/>
</dbReference>
<feature type="compositionally biased region" description="Low complexity" evidence="11">
    <location>
        <begin position="117"/>
        <end position="131"/>
    </location>
</feature>
<reference evidence="14 15" key="1">
    <citation type="submission" date="2018-10" db="EMBL/GenBank/DDBJ databases">
        <authorList>
            <person name="Li J."/>
        </authorList>
    </citation>
    <scope>NUCLEOTIDE SEQUENCE [LARGE SCALE GENOMIC DNA]</scope>
    <source>
        <strain evidence="14 15">ZD1-4</strain>
    </source>
</reference>
<organism evidence="14 15">
    <name type="scientific">Mycetocola zhadangensis</name>
    <dbReference type="NCBI Taxonomy" id="1164595"/>
    <lineage>
        <taxon>Bacteria</taxon>
        <taxon>Bacillati</taxon>
        <taxon>Actinomycetota</taxon>
        <taxon>Actinomycetes</taxon>
        <taxon>Micrococcales</taxon>
        <taxon>Microbacteriaceae</taxon>
        <taxon>Mycetocola</taxon>
    </lineage>
</organism>
<dbReference type="PANTHER" id="PTHR37461">
    <property type="entry name" value="ANTI-SIGMA-K FACTOR RSKA"/>
    <property type="match status" value="1"/>
</dbReference>
<dbReference type="Proteomes" id="UP000282460">
    <property type="component" value="Unassembled WGS sequence"/>
</dbReference>
<accession>A0A3L7J4A5</accession>
<evidence type="ECO:0000256" key="7">
    <source>
        <dbReference type="ARBA" id="ARBA00023136"/>
    </source>
</evidence>
<keyword evidence="15" id="KW-1185">Reference proteome</keyword>
<keyword evidence="4 12" id="KW-0812">Transmembrane</keyword>
<evidence type="ECO:0000256" key="5">
    <source>
        <dbReference type="ARBA" id="ARBA00022989"/>
    </source>
</evidence>
<protein>
    <recommendedName>
        <fullName evidence="10">Regulator of SigK</fullName>
    </recommendedName>
    <alternativeName>
        <fullName evidence="9">Sigma-K anti-sigma factor RskA</fullName>
    </alternativeName>
</protein>
<dbReference type="GO" id="GO:0006417">
    <property type="term" value="P:regulation of translation"/>
    <property type="evidence" value="ECO:0007669"/>
    <property type="project" value="TreeGrafter"/>
</dbReference>
<dbReference type="Gene3D" id="1.10.10.1320">
    <property type="entry name" value="Anti-sigma factor, zinc-finger domain"/>
    <property type="match status" value="1"/>
</dbReference>
<evidence type="ECO:0000256" key="1">
    <source>
        <dbReference type="ARBA" id="ARBA00004167"/>
    </source>
</evidence>
<dbReference type="Pfam" id="PF10099">
    <property type="entry name" value="RskA_C"/>
    <property type="match status" value="1"/>
</dbReference>
<proteinExistence type="predicted"/>
<dbReference type="InterPro" id="IPR041916">
    <property type="entry name" value="Anti_sigma_zinc_sf"/>
</dbReference>
<evidence type="ECO:0000313" key="15">
    <source>
        <dbReference type="Proteomes" id="UP000282460"/>
    </source>
</evidence>
<feature type="domain" description="Anti-sigma K factor RskA C-terminal" evidence="13">
    <location>
        <begin position="158"/>
        <end position="299"/>
    </location>
</feature>
<dbReference type="PANTHER" id="PTHR37461:SF1">
    <property type="entry name" value="ANTI-SIGMA-K FACTOR RSKA"/>
    <property type="match status" value="1"/>
</dbReference>
<keyword evidence="5 12" id="KW-1133">Transmembrane helix</keyword>
<feature type="transmembrane region" description="Helical" evidence="12">
    <location>
        <begin position="155"/>
        <end position="178"/>
    </location>
</feature>
<dbReference type="AlphaFoldDB" id="A0A3L7J4A5"/>
<dbReference type="InterPro" id="IPR018764">
    <property type="entry name" value="RskA_C"/>
</dbReference>